<evidence type="ECO:0000313" key="2">
    <source>
        <dbReference type="EMBL" id="UTY29096.1"/>
    </source>
</evidence>
<dbReference type="EMBL" id="CP038802">
    <property type="protein sequence ID" value="UTY29096.1"/>
    <property type="molecule type" value="Genomic_DNA"/>
</dbReference>
<gene>
    <name evidence="2" type="ORF">E4N76_08985</name>
</gene>
<evidence type="ECO:0000256" key="1">
    <source>
        <dbReference type="SAM" id="SignalP"/>
    </source>
</evidence>
<dbReference type="RefSeq" id="WP_255804846.1">
    <property type="nucleotide sequence ID" value="NZ_CP038802.1"/>
</dbReference>
<feature type="signal peptide" evidence="1">
    <location>
        <begin position="1"/>
        <end position="21"/>
    </location>
</feature>
<dbReference type="Gene3D" id="1.20.1600.10">
    <property type="entry name" value="Outer membrane efflux proteins (OEP)"/>
    <property type="match status" value="1"/>
</dbReference>
<reference evidence="2" key="1">
    <citation type="submission" date="2019-04" db="EMBL/GenBank/DDBJ databases">
        <title>Whole genome sequencing of oral phylogroup 2 treponemes.</title>
        <authorList>
            <person name="Chan Y."/>
            <person name="Zeng H.H."/>
            <person name="Yu X.L."/>
            <person name="Leung W.K."/>
            <person name="Watt R.M."/>
        </authorList>
    </citation>
    <scope>NUCLEOTIDE SEQUENCE</scope>
    <source>
        <strain evidence="2">OMZ 847</strain>
    </source>
</reference>
<name>A0ABY5HUK6_9SPIR</name>
<organism evidence="2 3">
    <name type="scientific">Treponema putidum</name>
    <dbReference type="NCBI Taxonomy" id="221027"/>
    <lineage>
        <taxon>Bacteria</taxon>
        <taxon>Pseudomonadati</taxon>
        <taxon>Spirochaetota</taxon>
        <taxon>Spirochaetia</taxon>
        <taxon>Spirochaetales</taxon>
        <taxon>Treponemataceae</taxon>
        <taxon>Treponema</taxon>
    </lineage>
</organism>
<protein>
    <recommendedName>
        <fullName evidence="4">Outer membrane efflux protein</fullName>
    </recommendedName>
</protein>
<proteinExistence type="predicted"/>
<keyword evidence="3" id="KW-1185">Reference proteome</keyword>
<evidence type="ECO:0008006" key="4">
    <source>
        <dbReference type="Google" id="ProtNLM"/>
    </source>
</evidence>
<evidence type="ECO:0000313" key="3">
    <source>
        <dbReference type="Proteomes" id="UP001059401"/>
    </source>
</evidence>
<keyword evidence="1" id="KW-0732">Signal</keyword>
<accession>A0ABY5HUK6</accession>
<dbReference type="Proteomes" id="UP001059401">
    <property type="component" value="Chromosome"/>
</dbReference>
<dbReference type="SUPFAM" id="SSF56954">
    <property type="entry name" value="Outer membrane efflux proteins (OEP)"/>
    <property type="match status" value="1"/>
</dbReference>
<sequence length="469" mass="54867">MKKFLLDIFFVFILFSAYAEADSEVGIKEFFDKVNPLIEKNPQYKKIELNFNLNKRLNFSEFANWFPAPYTELNTSVSGVKFDKPYKSLDLVSSFGINQRLPLGMNLNVIGKQSCMVFLDSTPEYSYKYNSIAGLNMPLWFMAPSVLPDFVKQEFGLYQKKKKLYTLERDLDKKKLILKTLSAIGLEKILKKKVELLKHVQNWNIEETEKNEVLVSQGKLSILDFSEADKKMRQTEILLFQTQQNYNALIDEIEAMGLRFYDLTEDIDNWLSFFENFTFFLQKEASAGDEVSLLKHQTLWMESVSNFQSRIPNLFISFSADVLPSKDHYPSFSTAFMGYWKDNPSIKWSVSMNLKINLSPLHDDFRLNKNFKILKEINSLDENSLKRKIEEEKKAGLKDIKEALFMIETAKSALEIQKKYFTLAEELYKQGKTDFHELDAAKNFLKETEINYYSERLSYVLKVLQVYNF</sequence>
<feature type="chain" id="PRO_5046329313" description="Outer membrane efflux protein" evidence="1">
    <location>
        <begin position="22"/>
        <end position="469"/>
    </location>
</feature>